<gene>
    <name evidence="2" type="ORF">SAMN02745172_01406</name>
</gene>
<feature type="domain" description="Cyclic nucleotide-binding" evidence="1">
    <location>
        <begin position="15"/>
        <end position="132"/>
    </location>
</feature>
<dbReference type="Proteomes" id="UP000186406">
    <property type="component" value="Unassembled WGS sequence"/>
</dbReference>
<dbReference type="GO" id="GO:0003700">
    <property type="term" value="F:DNA-binding transcription factor activity"/>
    <property type="evidence" value="ECO:0007669"/>
    <property type="project" value="TreeGrafter"/>
</dbReference>
<dbReference type="PANTHER" id="PTHR24567">
    <property type="entry name" value="CRP FAMILY TRANSCRIPTIONAL REGULATORY PROTEIN"/>
    <property type="match status" value="1"/>
</dbReference>
<organism evidence="2 3">
    <name type="scientific">Pseudoxanthobacter soli DSM 19599</name>
    <dbReference type="NCBI Taxonomy" id="1123029"/>
    <lineage>
        <taxon>Bacteria</taxon>
        <taxon>Pseudomonadati</taxon>
        <taxon>Pseudomonadota</taxon>
        <taxon>Alphaproteobacteria</taxon>
        <taxon>Hyphomicrobiales</taxon>
        <taxon>Segnochrobactraceae</taxon>
        <taxon>Pseudoxanthobacter</taxon>
    </lineage>
</organism>
<protein>
    <submittedName>
        <fullName evidence="2">Cyclic nucleotide-binding domain-containing protein</fullName>
    </submittedName>
</protein>
<dbReference type="EMBL" id="FRXO01000002">
    <property type="protein sequence ID" value="SHO63501.1"/>
    <property type="molecule type" value="Genomic_DNA"/>
</dbReference>
<dbReference type="InterPro" id="IPR050397">
    <property type="entry name" value="Env_Response_Regulators"/>
</dbReference>
<dbReference type="STRING" id="1123029.SAMN02745172_01406"/>
<name>A0A1M7ZEZ9_9HYPH</name>
<dbReference type="AlphaFoldDB" id="A0A1M7ZEZ9"/>
<dbReference type="GO" id="GO:0005829">
    <property type="term" value="C:cytosol"/>
    <property type="evidence" value="ECO:0007669"/>
    <property type="project" value="TreeGrafter"/>
</dbReference>
<dbReference type="Gene3D" id="2.60.120.10">
    <property type="entry name" value="Jelly Rolls"/>
    <property type="match status" value="1"/>
</dbReference>
<evidence type="ECO:0000313" key="2">
    <source>
        <dbReference type="EMBL" id="SHO63501.1"/>
    </source>
</evidence>
<evidence type="ECO:0000313" key="3">
    <source>
        <dbReference type="Proteomes" id="UP000186406"/>
    </source>
</evidence>
<dbReference type="SUPFAM" id="SSF51206">
    <property type="entry name" value="cAMP-binding domain-like"/>
    <property type="match status" value="1"/>
</dbReference>
<dbReference type="CDD" id="cd00038">
    <property type="entry name" value="CAP_ED"/>
    <property type="match status" value="1"/>
</dbReference>
<keyword evidence="3" id="KW-1185">Reference proteome</keyword>
<evidence type="ECO:0000259" key="1">
    <source>
        <dbReference type="PROSITE" id="PS50042"/>
    </source>
</evidence>
<dbReference type="SMART" id="SM00100">
    <property type="entry name" value="cNMP"/>
    <property type="match status" value="1"/>
</dbReference>
<dbReference type="InterPro" id="IPR014710">
    <property type="entry name" value="RmlC-like_jellyroll"/>
</dbReference>
<dbReference type="InterPro" id="IPR000595">
    <property type="entry name" value="cNMP-bd_dom"/>
</dbReference>
<proteinExistence type="predicted"/>
<reference evidence="2 3" key="1">
    <citation type="submission" date="2016-12" db="EMBL/GenBank/DDBJ databases">
        <authorList>
            <person name="Song W.-J."/>
            <person name="Kurnit D.M."/>
        </authorList>
    </citation>
    <scope>NUCLEOTIDE SEQUENCE [LARGE SCALE GENOMIC DNA]</scope>
    <source>
        <strain evidence="2 3">DSM 19599</strain>
    </source>
</reference>
<accession>A0A1M7ZEZ9</accession>
<dbReference type="PANTHER" id="PTHR24567:SF68">
    <property type="entry name" value="DNA-BINDING TRANSCRIPTIONAL DUAL REGULATOR CRP"/>
    <property type="match status" value="1"/>
</dbReference>
<sequence>MSLAEDIAALRRVPLFADLDDDQLRLLAFSGEGRSVAGGEVLFEAGAPADGGFVVASGRFELSDASGDRVPVEAGPGAVLTVESLLVEGPYAFRAVAAEPTDVFAIRRAAFRRMLLEYPAIAGKMHARLAAQLSALAAQAGLVATELATVKDLQARTAAEDAGEPAPAVG</sequence>
<dbReference type="PROSITE" id="PS50042">
    <property type="entry name" value="CNMP_BINDING_3"/>
    <property type="match status" value="1"/>
</dbReference>
<dbReference type="OrthoDB" id="9807547at2"/>
<dbReference type="Pfam" id="PF00027">
    <property type="entry name" value="cNMP_binding"/>
    <property type="match status" value="1"/>
</dbReference>
<dbReference type="RefSeq" id="WP_073626899.1">
    <property type="nucleotide sequence ID" value="NZ_FRXO01000002.1"/>
</dbReference>
<dbReference type="InterPro" id="IPR018490">
    <property type="entry name" value="cNMP-bd_dom_sf"/>
</dbReference>